<dbReference type="Proteomes" id="UP000267469">
    <property type="component" value="Unassembled WGS sequence"/>
</dbReference>
<dbReference type="AlphaFoldDB" id="A0A3N0ERV9"/>
<accession>A0A3N0ERV9</accession>
<organism evidence="1 2">
    <name type="scientific">Sinomicrobium pectinilyticum</name>
    <dbReference type="NCBI Taxonomy" id="1084421"/>
    <lineage>
        <taxon>Bacteria</taxon>
        <taxon>Pseudomonadati</taxon>
        <taxon>Bacteroidota</taxon>
        <taxon>Flavobacteriia</taxon>
        <taxon>Flavobacteriales</taxon>
        <taxon>Flavobacteriaceae</taxon>
        <taxon>Sinomicrobium</taxon>
    </lineage>
</organism>
<name>A0A3N0ERV9_SINP1</name>
<keyword evidence="2" id="KW-1185">Reference proteome</keyword>
<protein>
    <submittedName>
        <fullName evidence="1">Uncharacterized protein</fullName>
    </submittedName>
</protein>
<comment type="caution">
    <text evidence="1">The sequence shown here is derived from an EMBL/GenBank/DDBJ whole genome shotgun (WGS) entry which is preliminary data.</text>
</comment>
<gene>
    <name evidence="1" type="ORF">ED312_05670</name>
</gene>
<sequence length="71" mass="8054">MRFVRALFLAEILVDKSSFPVLAGRSFYTDKKAFPATEDNGCAEAVRNYQLKSSTTKFPRLDRFLHGIHSS</sequence>
<dbReference type="EMBL" id="RJTM01000029">
    <property type="protein sequence ID" value="RNL90665.1"/>
    <property type="molecule type" value="Genomic_DNA"/>
</dbReference>
<proteinExistence type="predicted"/>
<reference evidence="1 2" key="1">
    <citation type="submission" date="2018-10" db="EMBL/GenBank/DDBJ databases">
        <title>Sinomicrobium pectinilyticum sp. nov., a pectinase-producing bacterium isolated from alkaline and saline soil, and emended description of the genus Sinomicrobium.</title>
        <authorList>
            <person name="Cheng B."/>
            <person name="Li C."/>
            <person name="Lai Q."/>
            <person name="Du M."/>
            <person name="Shao Z."/>
            <person name="Xu P."/>
            <person name="Yang C."/>
        </authorList>
    </citation>
    <scope>NUCLEOTIDE SEQUENCE [LARGE SCALE GENOMIC DNA]</scope>
    <source>
        <strain evidence="1 2">5DNS001</strain>
    </source>
</reference>
<evidence type="ECO:0000313" key="2">
    <source>
        <dbReference type="Proteomes" id="UP000267469"/>
    </source>
</evidence>
<evidence type="ECO:0000313" key="1">
    <source>
        <dbReference type="EMBL" id="RNL90665.1"/>
    </source>
</evidence>